<feature type="region of interest" description="Disordered" evidence="1">
    <location>
        <begin position="266"/>
        <end position="324"/>
    </location>
</feature>
<dbReference type="EMBL" id="FN648375">
    <property type="protein sequence ID" value="CBJ48340.1"/>
    <property type="molecule type" value="Genomic_DNA"/>
</dbReference>
<organism evidence="3 4">
    <name type="scientific">Ectocarpus siliculosus</name>
    <name type="common">Brown alga</name>
    <name type="synonym">Conferva siliculosa</name>
    <dbReference type="NCBI Taxonomy" id="2880"/>
    <lineage>
        <taxon>Eukaryota</taxon>
        <taxon>Sar</taxon>
        <taxon>Stramenopiles</taxon>
        <taxon>Ochrophyta</taxon>
        <taxon>PX clade</taxon>
        <taxon>Phaeophyceae</taxon>
        <taxon>Ectocarpales</taxon>
        <taxon>Ectocarpaceae</taxon>
        <taxon>Ectocarpus</taxon>
    </lineage>
</organism>
<sequence>MGVEGAPGTTASAPAGAALVLSRPIDEVVLPPGRGLRVHSLSDLHTDSKDNLAWVKSWASWKGDGDGDLGEGHEDVLIVAGDISSSLERSAETLECLMERYDEVFFVVGNHEMWTGRRKPEGGVDSVEKLVQMHVLCESLGVRTDPVIFAVGGEGKSGAAAERGTTSEERGGAMGGRQELAVFPLLSWYHASWDDEPNLPPELQLRRGDFLRRWRDYSYCHWPEDLCSREDFVTVDRDAPPVIAEFFARQNDACIQAFRAKRPLTRRAAAGAPPIGDGGGGEEGAAAGVGSGPSRSMSSPPTPRSGRGEGGGGSGSSGGGDTTKIISFSHFVPRQELCPEKRLLWEPQLTKVIGSAPLERQIRELGSDVHIFGHTHIPIDMTSEGVRYVQWPLGTLREQSYRTNDMREKGPLLVYSHDGSEGGLRPPVHTWWGEFYKAYPRDPHDTEIPENTYEYMRQRIADGRGQAKASPS</sequence>
<accession>D7FQ08</accession>
<name>D7FQ08_ECTSI</name>
<dbReference type="OrthoDB" id="190273at2759"/>
<proteinExistence type="predicted"/>
<keyword evidence="4" id="KW-1185">Reference proteome</keyword>
<dbReference type="InterPro" id="IPR004843">
    <property type="entry name" value="Calcineurin-like_PHP"/>
</dbReference>
<feature type="compositionally biased region" description="Gly residues" evidence="1">
    <location>
        <begin position="276"/>
        <end position="291"/>
    </location>
</feature>
<dbReference type="AlphaFoldDB" id="D7FQ08"/>
<dbReference type="CDD" id="cd00838">
    <property type="entry name" value="MPP_superfamily"/>
    <property type="match status" value="1"/>
</dbReference>
<gene>
    <name evidence="3" type="ORF">Esi_0002_0092</name>
</gene>
<dbReference type="Proteomes" id="UP000002630">
    <property type="component" value="Linkage Group LG02"/>
</dbReference>
<reference evidence="3 4" key="1">
    <citation type="journal article" date="2010" name="Nature">
        <title>The Ectocarpus genome and the independent evolution of multicellularity in brown algae.</title>
        <authorList>
            <person name="Cock J.M."/>
            <person name="Sterck L."/>
            <person name="Rouze P."/>
            <person name="Scornet D."/>
            <person name="Allen A.E."/>
            <person name="Amoutzias G."/>
            <person name="Anthouard V."/>
            <person name="Artiguenave F."/>
            <person name="Aury J.M."/>
            <person name="Badger J.H."/>
            <person name="Beszteri B."/>
            <person name="Billiau K."/>
            <person name="Bonnet E."/>
            <person name="Bothwell J.H."/>
            <person name="Bowler C."/>
            <person name="Boyen C."/>
            <person name="Brownlee C."/>
            <person name="Carrano C.J."/>
            <person name="Charrier B."/>
            <person name="Cho G.Y."/>
            <person name="Coelho S.M."/>
            <person name="Collen J."/>
            <person name="Corre E."/>
            <person name="Da Silva C."/>
            <person name="Delage L."/>
            <person name="Delaroque N."/>
            <person name="Dittami S.M."/>
            <person name="Doulbeau S."/>
            <person name="Elias M."/>
            <person name="Farnham G."/>
            <person name="Gachon C.M."/>
            <person name="Gschloessl B."/>
            <person name="Heesch S."/>
            <person name="Jabbari K."/>
            <person name="Jubin C."/>
            <person name="Kawai H."/>
            <person name="Kimura K."/>
            <person name="Kloareg B."/>
            <person name="Kupper F.C."/>
            <person name="Lang D."/>
            <person name="Le Bail A."/>
            <person name="Leblanc C."/>
            <person name="Lerouge P."/>
            <person name="Lohr M."/>
            <person name="Lopez P.J."/>
            <person name="Martens C."/>
            <person name="Maumus F."/>
            <person name="Michel G."/>
            <person name="Miranda-Saavedra D."/>
            <person name="Morales J."/>
            <person name="Moreau H."/>
            <person name="Motomura T."/>
            <person name="Nagasato C."/>
            <person name="Napoli C.A."/>
            <person name="Nelson D.R."/>
            <person name="Nyvall-Collen P."/>
            <person name="Peters A.F."/>
            <person name="Pommier C."/>
            <person name="Potin P."/>
            <person name="Poulain J."/>
            <person name="Quesneville H."/>
            <person name="Read B."/>
            <person name="Rensing S.A."/>
            <person name="Ritter A."/>
            <person name="Rousvoal S."/>
            <person name="Samanta M."/>
            <person name="Samson G."/>
            <person name="Schroeder D.C."/>
            <person name="Segurens B."/>
            <person name="Strittmatter M."/>
            <person name="Tonon T."/>
            <person name="Tregear J.W."/>
            <person name="Valentin K."/>
            <person name="von Dassow P."/>
            <person name="Yamagishi T."/>
            <person name="Van de Peer Y."/>
            <person name="Wincker P."/>
        </authorList>
    </citation>
    <scope>NUCLEOTIDE SEQUENCE [LARGE SCALE GENOMIC DNA]</scope>
    <source>
        <strain evidence="4">Ec32 / CCAP1310/4</strain>
    </source>
</reference>
<dbReference type="InterPro" id="IPR029052">
    <property type="entry name" value="Metallo-depent_PP-like"/>
</dbReference>
<dbReference type="GO" id="GO:0016787">
    <property type="term" value="F:hydrolase activity"/>
    <property type="evidence" value="ECO:0007669"/>
    <property type="project" value="InterPro"/>
</dbReference>
<dbReference type="SUPFAM" id="SSF56300">
    <property type="entry name" value="Metallo-dependent phosphatases"/>
    <property type="match status" value="1"/>
</dbReference>
<protein>
    <recommendedName>
        <fullName evidence="2">Calcineurin-like phosphoesterase domain-containing protein</fullName>
    </recommendedName>
</protein>
<dbReference type="PANTHER" id="PTHR36492:SF2">
    <property type="entry name" value="[ACYL-CARRIER-PROTEIN] PHOSPHODIESTERASE PPTH"/>
    <property type="match status" value="1"/>
</dbReference>
<feature type="compositionally biased region" description="Gly residues" evidence="1">
    <location>
        <begin position="308"/>
        <end position="321"/>
    </location>
</feature>
<dbReference type="PANTHER" id="PTHR36492">
    <property type="match status" value="1"/>
</dbReference>
<dbReference type="InParanoid" id="D7FQ08"/>
<dbReference type="Gene3D" id="3.60.21.10">
    <property type="match status" value="1"/>
</dbReference>
<dbReference type="EMBL" id="FN649727">
    <property type="protein sequence ID" value="CBJ48340.1"/>
    <property type="molecule type" value="Genomic_DNA"/>
</dbReference>
<dbReference type="eggNOG" id="ENOG502QPJI">
    <property type="taxonomic scope" value="Eukaryota"/>
</dbReference>
<dbReference type="OMA" id="REMANQT"/>
<dbReference type="InterPro" id="IPR052963">
    <property type="entry name" value="Pantetheine_PDE"/>
</dbReference>
<evidence type="ECO:0000256" key="1">
    <source>
        <dbReference type="SAM" id="MobiDB-lite"/>
    </source>
</evidence>
<feature type="domain" description="Calcineurin-like phosphoesterase" evidence="2">
    <location>
        <begin position="37"/>
        <end position="121"/>
    </location>
</feature>
<evidence type="ECO:0000259" key="2">
    <source>
        <dbReference type="Pfam" id="PF00149"/>
    </source>
</evidence>
<evidence type="ECO:0000313" key="4">
    <source>
        <dbReference type="Proteomes" id="UP000002630"/>
    </source>
</evidence>
<dbReference type="Pfam" id="PF00149">
    <property type="entry name" value="Metallophos"/>
    <property type="match status" value="1"/>
</dbReference>
<evidence type="ECO:0000313" key="3">
    <source>
        <dbReference type="EMBL" id="CBJ48340.1"/>
    </source>
</evidence>